<evidence type="ECO:0000313" key="14">
    <source>
        <dbReference type="EMBL" id="ERL66669.1"/>
    </source>
</evidence>
<evidence type="ECO:0000259" key="12">
    <source>
        <dbReference type="PROSITE" id="PS51193"/>
    </source>
</evidence>
<feature type="domain" description="Helicase ATP-binding" evidence="12">
    <location>
        <begin position="244"/>
        <end position="507"/>
    </location>
</feature>
<keyword evidence="2" id="KW-0548">Nucleotidyltransferase</keyword>
<comment type="similarity">
    <text evidence="10 11">Belongs to the helicase family. DinG subfamily. Type 2 sub-subfamily.</text>
</comment>
<dbReference type="NCBIfam" id="TIGR01407">
    <property type="entry name" value="dinG_rel"/>
    <property type="match status" value="1"/>
</dbReference>
<dbReference type="GO" id="GO:0005829">
    <property type="term" value="C:cytosol"/>
    <property type="evidence" value="ECO:0007669"/>
    <property type="project" value="TreeGrafter"/>
</dbReference>
<sequence>MRPGQLYAVVDLETTGTDYASGDRIIQFGCALVKNGKIIDTVAQNIDPHQALLPAIRNLTGIKDRELTSAPDFAELAPTLHGLLEGAVFVAHNVNFDLPFLNAEFTGQGLSPIGQRAIDTVQLAQILLPTVPSYKLSDLTKWLGIEHKDPHQADSDAIATAHLFVLLDARLHRLPQVTRQRLAAMGSGLLRQTGDYLALMAKASDPPDLSDQFLILGGLALRKPQPAPPAAHAHTVFPSGRAALAKLLRPRFTVRARQMKMMTAVYRQAEAGETPLLVEAAPGSGKSLGYLLPLLIRQQTSGQQIIVATSTLTLQDQLARETVPAIAAVLHETVRVEIVKSDSHYIDLAQYAGLLARTDLNAGEQLLMMKILVWLTETATGDLQELQLTTYRSPLFAAVISGQELPADSPWSAADFLRRAHARQDAAQVLITNHAYFVRHYDEAPFARQALVVIDEAQHAADSAVAALMAKGNLPRMLRYLHQIKGTIDDVVRHEQWTNGELFRYQIVAVSSAVDILTSRFSELQDFLYDQAIRGNIVRSERNQPIQRLWQPDGAAWQTLTRYLTQLNDTLTQLFSVLSQLQHYIARQPGHWTQRVGEMTAILTAAAQELTPLADDLNQLSRIQMASHPSAGFVVQMRNYGDIRSVSLHWAQVDIRPLWAAVTRRFAPFLYVGATLRVMGSWQPFCQPLGIGDEAVKMVLPNGFAYKRLGRVFMAPDAPDVKETPPDAYAEYLAGMIEQLGLKNPQRLLILFNSLSMIQQVYDDMSELSLVGQRELLAQGVTGSVEKVMKRFKLADGAILLGAATFWEGIDLPNDTLQILVVTRLPFDPPTRPLTQLRSNLITAQGGNPFFQDALPRATQRLTQAFGRLFRSRQDHGVMIILDRRIMTERWGHAMLQDLPRTVPKIELPGAQIPQATADFLSGIPVKNVKP</sequence>
<evidence type="ECO:0000256" key="7">
    <source>
        <dbReference type="ARBA" id="ARBA00022839"/>
    </source>
</evidence>
<dbReference type="InterPro" id="IPR006310">
    <property type="entry name" value="DinG"/>
</dbReference>
<dbReference type="PROSITE" id="PS51193">
    <property type="entry name" value="HELICASE_ATP_BIND_2"/>
    <property type="match status" value="1"/>
</dbReference>
<dbReference type="SUPFAM" id="SSF52540">
    <property type="entry name" value="P-loop containing nucleoside triphosphate hydrolases"/>
    <property type="match status" value="1"/>
</dbReference>
<dbReference type="SUPFAM" id="SSF53098">
    <property type="entry name" value="Ribonuclease H-like"/>
    <property type="match status" value="1"/>
</dbReference>
<evidence type="ECO:0000256" key="11">
    <source>
        <dbReference type="RuleBase" id="RU364106"/>
    </source>
</evidence>
<evidence type="ECO:0000256" key="9">
    <source>
        <dbReference type="ARBA" id="ARBA00022932"/>
    </source>
</evidence>
<dbReference type="Pfam" id="PF00929">
    <property type="entry name" value="RNase_T"/>
    <property type="match status" value="1"/>
</dbReference>
<dbReference type="InterPro" id="IPR036397">
    <property type="entry name" value="RNaseH_sf"/>
</dbReference>
<dbReference type="GO" id="GO:0004386">
    <property type="term" value="F:helicase activity"/>
    <property type="evidence" value="ECO:0007669"/>
    <property type="project" value="UniProtKB-KW"/>
</dbReference>
<dbReference type="FunFam" id="3.30.420.10:FF:000045">
    <property type="entry name" value="3'-5' exonuclease DinG"/>
    <property type="match status" value="1"/>
</dbReference>
<dbReference type="eggNOG" id="COG1199">
    <property type="taxonomic scope" value="Bacteria"/>
</dbReference>
<protein>
    <recommendedName>
        <fullName evidence="10 11">3'-5' exonuclease DinG</fullName>
        <ecNumber evidence="10 11">3.1.-.-</ecNumber>
    </recommendedName>
</protein>
<dbReference type="EMBL" id="KI271582">
    <property type="protein sequence ID" value="ERL66669.1"/>
    <property type="molecule type" value="Genomic_DNA"/>
</dbReference>
<dbReference type="GO" id="GO:0016818">
    <property type="term" value="F:hydrolase activity, acting on acid anhydrides, in phosphorus-containing anhydrides"/>
    <property type="evidence" value="ECO:0007669"/>
    <property type="project" value="InterPro"/>
</dbReference>
<dbReference type="eggNOG" id="COG0847">
    <property type="taxonomic scope" value="Bacteria"/>
</dbReference>
<evidence type="ECO:0000313" key="15">
    <source>
        <dbReference type="Proteomes" id="UP000030647"/>
    </source>
</evidence>
<keyword evidence="14" id="KW-0347">Helicase</keyword>
<keyword evidence="8 10" id="KW-0067">ATP-binding</keyword>
<feature type="binding site" evidence="10">
    <location>
        <begin position="280"/>
        <end position="287"/>
    </location>
    <ligand>
        <name>ATP</name>
        <dbReference type="ChEBI" id="CHEBI:30616"/>
    </ligand>
</feature>
<keyword evidence="4 10" id="KW-0540">Nuclease</keyword>
<dbReference type="Pfam" id="PF13307">
    <property type="entry name" value="Helicase_C_2"/>
    <property type="match status" value="1"/>
</dbReference>
<dbReference type="NCBIfam" id="TIGR00573">
    <property type="entry name" value="dnaq"/>
    <property type="match status" value="1"/>
</dbReference>
<feature type="short sequence motif" description="DEAH box" evidence="10">
    <location>
        <begin position="455"/>
        <end position="458"/>
    </location>
</feature>
<keyword evidence="5 10" id="KW-0547">Nucleotide-binding</keyword>
<dbReference type="Proteomes" id="UP000030647">
    <property type="component" value="Unassembled WGS sequence"/>
</dbReference>
<feature type="domain" description="Helicase C-terminal" evidence="13">
    <location>
        <begin position="736"/>
        <end position="921"/>
    </location>
</feature>
<evidence type="ECO:0000256" key="6">
    <source>
        <dbReference type="ARBA" id="ARBA00022801"/>
    </source>
</evidence>
<keyword evidence="15" id="KW-1185">Reference proteome</keyword>
<name>U4TR08_9LACO</name>
<dbReference type="EC" id="3.1.-.-" evidence="10 11"/>
<dbReference type="HAMAP" id="MF_02206">
    <property type="entry name" value="DinG_exonucl"/>
    <property type="match status" value="1"/>
</dbReference>
<dbReference type="STRING" id="1231336.L248_0348"/>
<dbReference type="InterPro" id="IPR013520">
    <property type="entry name" value="Ribonucl_H"/>
</dbReference>
<evidence type="ECO:0000256" key="2">
    <source>
        <dbReference type="ARBA" id="ARBA00022695"/>
    </source>
</evidence>
<dbReference type="InterPro" id="IPR027417">
    <property type="entry name" value="P-loop_NTPase"/>
</dbReference>
<dbReference type="GO" id="GO:0008408">
    <property type="term" value="F:3'-5' exonuclease activity"/>
    <property type="evidence" value="ECO:0007669"/>
    <property type="project" value="UniProtKB-UniRule"/>
</dbReference>
<dbReference type="GO" id="GO:0003677">
    <property type="term" value="F:DNA binding"/>
    <property type="evidence" value="ECO:0007669"/>
    <property type="project" value="InterPro"/>
</dbReference>
<dbReference type="GO" id="GO:0003887">
    <property type="term" value="F:DNA-directed DNA polymerase activity"/>
    <property type="evidence" value="ECO:0007669"/>
    <property type="project" value="UniProtKB-KW"/>
</dbReference>
<dbReference type="InterPro" id="IPR006054">
    <property type="entry name" value="DnaQ"/>
</dbReference>
<evidence type="ECO:0000256" key="1">
    <source>
        <dbReference type="ARBA" id="ARBA00022679"/>
    </source>
</evidence>
<accession>U4TR08</accession>
<dbReference type="PANTHER" id="PTHR30231:SF41">
    <property type="entry name" value="DNA POLYMERASE III SUBUNIT EPSILON"/>
    <property type="match status" value="1"/>
</dbReference>
<evidence type="ECO:0000256" key="4">
    <source>
        <dbReference type="ARBA" id="ARBA00022722"/>
    </source>
</evidence>
<dbReference type="GO" id="GO:0005524">
    <property type="term" value="F:ATP binding"/>
    <property type="evidence" value="ECO:0007669"/>
    <property type="project" value="UniProtKB-UniRule"/>
</dbReference>
<evidence type="ECO:0000256" key="8">
    <source>
        <dbReference type="ARBA" id="ARBA00022840"/>
    </source>
</evidence>
<dbReference type="AlphaFoldDB" id="U4TR08"/>
<keyword evidence="1" id="KW-0808">Transferase</keyword>
<keyword evidence="9" id="KW-0239">DNA-directed DNA polymerase</keyword>
<dbReference type="CDD" id="cd06127">
    <property type="entry name" value="DEDDh"/>
    <property type="match status" value="1"/>
</dbReference>
<dbReference type="HOGENOM" id="CLU_012117_1_0_9"/>
<keyword evidence="7 10" id="KW-0269">Exonuclease</keyword>
<organism evidence="14 15">
    <name type="scientific">Schleiferilactobacillus shenzhenensis LY-73</name>
    <dbReference type="NCBI Taxonomy" id="1231336"/>
    <lineage>
        <taxon>Bacteria</taxon>
        <taxon>Bacillati</taxon>
        <taxon>Bacillota</taxon>
        <taxon>Bacilli</taxon>
        <taxon>Lactobacillales</taxon>
        <taxon>Lactobacillaceae</taxon>
        <taxon>Schleiferilactobacillus</taxon>
    </lineage>
</organism>
<dbReference type="SMART" id="SM00491">
    <property type="entry name" value="HELICc2"/>
    <property type="match status" value="1"/>
</dbReference>
<comment type="function">
    <text evidence="10 11">3'-5' exonuclease.</text>
</comment>
<dbReference type="InterPro" id="IPR006555">
    <property type="entry name" value="ATP-dep_Helicase_C"/>
</dbReference>
<dbReference type="PANTHER" id="PTHR30231">
    <property type="entry name" value="DNA POLYMERASE III SUBUNIT EPSILON"/>
    <property type="match status" value="1"/>
</dbReference>
<proteinExistence type="inferred from homology"/>
<keyword evidence="6 10" id="KW-0378">Hydrolase</keyword>
<dbReference type="Gene3D" id="3.30.420.10">
    <property type="entry name" value="Ribonuclease H-like superfamily/Ribonuclease H"/>
    <property type="match status" value="1"/>
</dbReference>
<evidence type="ECO:0000259" key="13">
    <source>
        <dbReference type="PROSITE" id="PS51194"/>
    </source>
</evidence>
<evidence type="ECO:0000256" key="10">
    <source>
        <dbReference type="HAMAP-Rule" id="MF_02206"/>
    </source>
</evidence>
<gene>
    <name evidence="10 11 14" type="primary">dinG</name>
    <name evidence="14" type="ORF">L248_0348</name>
</gene>
<dbReference type="SMART" id="SM00479">
    <property type="entry name" value="EXOIII"/>
    <property type="match status" value="1"/>
</dbReference>
<dbReference type="InterPro" id="IPR014013">
    <property type="entry name" value="Helic_SF1/SF2_ATP-bd_DinG/Rad3"/>
</dbReference>
<evidence type="ECO:0000256" key="3">
    <source>
        <dbReference type="ARBA" id="ARBA00022705"/>
    </source>
</evidence>
<reference evidence="15" key="1">
    <citation type="journal article" date="2013" name="Genome Announc.">
        <title>Whole-Genome Sequencing of Lactobacillus shenzhenensis Strain LY-73T.</title>
        <authorList>
            <person name="Lin Z."/>
            <person name="Liu Z."/>
            <person name="Yang R."/>
            <person name="Zou Y."/>
            <person name="Wan D."/>
            <person name="Chen J."/>
            <person name="Guo M."/>
            <person name="Zhao J."/>
            <person name="Fang C."/>
            <person name="Yang R."/>
            <person name="Liu F."/>
        </authorList>
    </citation>
    <scope>NUCLEOTIDE SEQUENCE [LARGE SCALE GENOMIC DNA]</scope>
    <source>
        <strain evidence="15">LY-73</strain>
    </source>
</reference>
<dbReference type="Gene3D" id="3.40.50.300">
    <property type="entry name" value="P-loop containing nucleotide triphosphate hydrolases"/>
    <property type="match status" value="2"/>
</dbReference>
<evidence type="ECO:0000256" key="5">
    <source>
        <dbReference type="ARBA" id="ARBA00022741"/>
    </source>
</evidence>
<dbReference type="GO" id="GO:0045004">
    <property type="term" value="P:DNA replication proofreading"/>
    <property type="evidence" value="ECO:0007669"/>
    <property type="project" value="TreeGrafter"/>
</dbReference>
<dbReference type="PROSITE" id="PS51194">
    <property type="entry name" value="HELICASE_CTER"/>
    <property type="match status" value="1"/>
</dbReference>
<dbReference type="OrthoDB" id="9803913at2"/>
<dbReference type="InterPro" id="IPR001650">
    <property type="entry name" value="Helicase_C-like"/>
</dbReference>
<dbReference type="RefSeq" id="WP_022528295.1">
    <property type="nucleotide sequence ID" value="NZ_KI271582.1"/>
</dbReference>
<dbReference type="InterPro" id="IPR012337">
    <property type="entry name" value="RNaseH-like_sf"/>
</dbReference>
<keyword evidence="3" id="KW-0235">DNA replication</keyword>